<protein>
    <recommendedName>
        <fullName evidence="1">Small integral membrane protein 14</fullName>
    </recommendedName>
</protein>
<dbReference type="Proteomes" id="UP000694920">
    <property type="component" value="Unplaced"/>
</dbReference>
<dbReference type="PANTHER" id="PTHR31019:SF1">
    <property type="entry name" value="SMALL INTEGRAL MEMBRANE PROTEIN 14"/>
    <property type="match status" value="1"/>
</dbReference>
<dbReference type="RefSeq" id="XP_024940586.1">
    <property type="nucleotide sequence ID" value="XM_025084818.1"/>
</dbReference>
<keyword evidence="3" id="KW-1133">Transmembrane helix</keyword>
<evidence type="ECO:0000313" key="5">
    <source>
        <dbReference type="RefSeq" id="XP_024940580.1"/>
    </source>
</evidence>
<evidence type="ECO:0000313" key="6">
    <source>
        <dbReference type="RefSeq" id="XP_024940586.1"/>
    </source>
</evidence>
<dbReference type="PANTHER" id="PTHR31019">
    <property type="entry name" value="SMALL INTEGRAL MEMBRANE PROTEIN 14"/>
    <property type="match status" value="1"/>
</dbReference>
<sequence length="104" mass="11382">MSDKGFDPCECIWSHELAMQRLLSIRKGKCILMEKLNASFAVPGPRNGLPSSDFFLMCMTFGIIALMYALRPRSLRQERAEGSKTRNNGGGPNGDPPAPPPTAD</sequence>
<evidence type="ECO:0000256" key="2">
    <source>
        <dbReference type="SAM" id="MobiDB-lite"/>
    </source>
</evidence>
<evidence type="ECO:0000256" key="1">
    <source>
        <dbReference type="ARBA" id="ARBA00017902"/>
    </source>
</evidence>
<keyword evidence="4" id="KW-1185">Reference proteome</keyword>
<dbReference type="GO" id="GO:0005783">
    <property type="term" value="C:endoplasmic reticulum"/>
    <property type="evidence" value="ECO:0007669"/>
    <property type="project" value="TreeGrafter"/>
</dbReference>
<reference evidence="5 6" key="1">
    <citation type="submission" date="2025-04" db="UniProtKB">
        <authorList>
            <consortium name="RefSeq"/>
        </authorList>
    </citation>
    <scope>IDENTIFICATION</scope>
</reference>
<proteinExistence type="predicted"/>
<keyword evidence="3" id="KW-0472">Membrane</keyword>
<dbReference type="Pfam" id="PF11027">
    <property type="entry name" value="DUF2615"/>
    <property type="match status" value="1"/>
</dbReference>
<evidence type="ECO:0000313" key="4">
    <source>
        <dbReference type="Proteomes" id="UP000694920"/>
    </source>
</evidence>
<evidence type="ECO:0000256" key="3">
    <source>
        <dbReference type="SAM" id="Phobius"/>
    </source>
</evidence>
<dbReference type="GeneID" id="107267298"/>
<feature type="transmembrane region" description="Helical" evidence="3">
    <location>
        <begin position="54"/>
        <end position="70"/>
    </location>
</feature>
<feature type="compositionally biased region" description="Pro residues" evidence="2">
    <location>
        <begin position="94"/>
        <end position="104"/>
    </location>
</feature>
<feature type="region of interest" description="Disordered" evidence="2">
    <location>
        <begin position="77"/>
        <end position="104"/>
    </location>
</feature>
<accession>A0AAJ7W111</accession>
<dbReference type="InterPro" id="IPR020309">
    <property type="entry name" value="Smim-14"/>
</dbReference>
<name>A0AAJ7W111_CEPCN</name>
<keyword evidence="3" id="KW-0812">Transmembrane</keyword>
<dbReference type="AlphaFoldDB" id="A0AAJ7W111"/>
<dbReference type="RefSeq" id="XP_024940580.1">
    <property type="nucleotide sequence ID" value="XM_025084812.1"/>
</dbReference>
<gene>
    <name evidence="5 6" type="primary">LOC107267298</name>
</gene>
<organism evidence="4 5">
    <name type="scientific">Cephus cinctus</name>
    <name type="common">Wheat stem sawfly</name>
    <dbReference type="NCBI Taxonomy" id="211228"/>
    <lineage>
        <taxon>Eukaryota</taxon>
        <taxon>Metazoa</taxon>
        <taxon>Ecdysozoa</taxon>
        <taxon>Arthropoda</taxon>
        <taxon>Hexapoda</taxon>
        <taxon>Insecta</taxon>
        <taxon>Pterygota</taxon>
        <taxon>Neoptera</taxon>
        <taxon>Endopterygota</taxon>
        <taxon>Hymenoptera</taxon>
        <taxon>Cephoidea</taxon>
        <taxon>Cephidae</taxon>
        <taxon>Cephus</taxon>
    </lineage>
</organism>